<sequence>MSRCRLFLAWLLLLALPLQGLAAAGMQACIEAAQFATVAAAEVAAGSGHGKHHQAGPSQRDAQHDGHHAGHADAQHDDAHAHAAPDVPPPLLSLDAGHGCSLCAATCHGVAVATESRAEVLAAAPRVPAPEPQPWGEGRAPALPDKPPRA</sequence>
<comment type="caution">
    <text evidence="3">The sequence shown here is derived from an EMBL/GenBank/DDBJ whole genome shotgun (WGS) entry which is preliminary data.</text>
</comment>
<feature type="region of interest" description="Disordered" evidence="1">
    <location>
        <begin position="46"/>
        <end position="89"/>
    </location>
</feature>
<proteinExistence type="predicted"/>
<evidence type="ECO:0000313" key="3">
    <source>
        <dbReference type="EMBL" id="TFZ05001.1"/>
    </source>
</evidence>
<evidence type="ECO:0008006" key="5">
    <source>
        <dbReference type="Google" id="ProtNLM"/>
    </source>
</evidence>
<feature type="chain" id="PRO_5021442297" description="DUF2946 domain-containing protein" evidence="2">
    <location>
        <begin position="23"/>
        <end position="150"/>
    </location>
</feature>
<keyword evidence="4" id="KW-1185">Reference proteome</keyword>
<organism evidence="3 4">
    <name type="scientific">Ramlibacter rhizophilus</name>
    <dbReference type="NCBI Taxonomy" id="1781167"/>
    <lineage>
        <taxon>Bacteria</taxon>
        <taxon>Pseudomonadati</taxon>
        <taxon>Pseudomonadota</taxon>
        <taxon>Betaproteobacteria</taxon>
        <taxon>Burkholderiales</taxon>
        <taxon>Comamonadaceae</taxon>
        <taxon>Ramlibacter</taxon>
    </lineage>
</organism>
<evidence type="ECO:0000313" key="4">
    <source>
        <dbReference type="Proteomes" id="UP000297564"/>
    </source>
</evidence>
<protein>
    <recommendedName>
        <fullName evidence="5">DUF2946 domain-containing protein</fullName>
    </recommendedName>
</protein>
<evidence type="ECO:0000256" key="2">
    <source>
        <dbReference type="SAM" id="SignalP"/>
    </source>
</evidence>
<dbReference type="EMBL" id="SMLL01000001">
    <property type="protein sequence ID" value="TFZ05001.1"/>
    <property type="molecule type" value="Genomic_DNA"/>
</dbReference>
<feature type="signal peptide" evidence="2">
    <location>
        <begin position="1"/>
        <end position="22"/>
    </location>
</feature>
<dbReference type="AlphaFoldDB" id="A0A4Z0C1A3"/>
<dbReference type="PROSITE" id="PS51257">
    <property type="entry name" value="PROKAR_LIPOPROTEIN"/>
    <property type="match status" value="1"/>
</dbReference>
<reference evidence="3 4" key="1">
    <citation type="submission" date="2019-03" db="EMBL/GenBank/DDBJ databases">
        <title>Ramlibacter rhizophilus CCTCC AB2015357, whole genome shotgun sequence.</title>
        <authorList>
            <person name="Zhang X."/>
            <person name="Feng G."/>
            <person name="Zhu H."/>
        </authorList>
    </citation>
    <scope>NUCLEOTIDE SEQUENCE [LARGE SCALE GENOMIC DNA]</scope>
    <source>
        <strain evidence="3 4">CCTCC AB2015357</strain>
    </source>
</reference>
<feature type="region of interest" description="Disordered" evidence="1">
    <location>
        <begin position="123"/>
        <end position="150"/>
    </location>
</feature>
<feature type="compositionally biased region" description="Basic and acidic residues" evidence="1">
    <location>
        <begin position="61"/>
        <end position="83"/>
    </location>
</feature>
<dbReference type="Proteomes" id="UP000297564">
    <property type="component" value="Unassembled WGS sequence"/>
</dbReference>
<keyword evidence="2" id="KW-0732">Signal</keyword>
<accession>A0A4Z0C1A3</accession>
<gene>
    <name evidence="3" type="ORF">EZ242_04440</name>
</gene>
<dbReference type="RefSeq" id="WP_135283884.1">
    <property type="nucleotide sequence ID" value="NZ_SMLL01000001.1"/>
</dbReference>
<evidence type="ECO:0000256" key="1">
    <source>
        <dbReference type="SAM" id="MobiDB-lite"/>
    </source>
</evidence>
<name>A0A4Z0C1A3_9BURK</name>